<comment type="caution">
    <text evidence="2">The sequence shown here is derived from an EMBL/GenBank/DDBJ whole genome shotgun (WGS) entry which is preliminary data.</text>
</comment>
<dbReference type="Proteomes" id="UP000237000">
    <property type="component" value="Unassembled WGS sequence"/>
</dbReference>
<reference evidence="3" key="1">
    <citation type="submission" date="2016-06" db="EMBL/GenBank/DDBJ databases">
        <title>Parallel loss of symbiosis genes in relatives of nitrogen-fixing non-legume Parasponia.</title>
        <authorList>
            <person name="Van Velzen R."/>
            <person name="Holmer R."/>
            <person name="Bu F."/>
            <person name="Rutten L."/>
            <person name="Van Zeijl A."/>
            <person name="Liu W."/>
            <person name="Santuari L."/>
            <person name="Cao Q."/>
            <person name="Sharma T."/>
            <person name="Shen D."/>
            <person name="Roswanjaya Y."/>
            <person name="Wardhani T."/>
            <person name="Kalhor M.S."/>
            <person name="Jansen J."/>
            <person name="Van den Hoogen J."/>
            <person name="Gungor B."/>
            <person name="Hartog M."/>
            <person name="Hontelez J."/>
            <person name="Verver J."/>
            <person name="Yang W.-C."/>
            <person name="Schijlen E."/>
            <person name="Repin R."/>
            <person name="Schilthuizen M."/>
            <person name="Schranz E."/>
            <person name="Heidstra R."/>
            <person name="Miyata K."/>
            <person name="Fedorova E."/>
            <person name="Kohlen W."/>
            <person name="Bisseling T."/>
            <person name="Smit S."/>
            <person name="Geurts R."/>
        </authorList>
    </citation>
    <scope>NUCLEOTIDE SEQUENCE [LARGE SCALE GENOMIC DNA]</scope>
    <source>
        <strain evidence="3">cv. RG33-2</strain>
    </source>
</reference>
<dbReference type="EMBL" id="JXTC01000058">
    <property type="protein sequence ID" value="PON93488.1"/>
    <property type="molecule type" value="Genomic_DNA"/>
</dbReference>
<feature type="non-terminal residue" evidence="2">
    <location>
        <position position="1"/>
    </location>
</feature>
<name>A0A2P5F6R7_TREOI</name>
<feature type="transmembrane region" description="Helical" evidence="1">
    <location>
        <begin position="93"/>
        <end position="113"/>
    </location>
</feature>
<proteinExistence type="predicted"/>
<keyword evidence="1" id="KW-1133">Transmembrane helix</keyword>
<keyword evidence="3" id="KW-1185">Reference proteome</keyword>
<evidence type="ECO:0000313" key="3">
    <source>
        <dbReference type="Proteomes" id="UP000237000"/>
    </source>
</evidence>
<sequence>SNSHPSISHTGIIAAPLAPVALAVCDKEKVKIIEMGINSFRMNCSMGGTTTALRSSLWTMPTSIPPTSLEAALIAQPMVEIKALLEIGFFHQLYIYIYTHVCYSVYWFSLLLARASGGVF</sequence>
<keyword evidence="1" id="KW-0472">Membrane</keyword>
<gene>
    <name evidence="2" type="ORF">TorRG33x02_107660</name>
</gene>
<organism evidence="2 3">
    <name type="scientific">Trema orientale</name>
    <name type="common">Charcoal tree</name>
    <name type="synonym">Celtis orientalis</name>
    <dbReference type="NCBI Taxonomy" id="63057"/>
    <lineage>
        <taxon>Eukaryota</taxon>
        <taxon>Viridiplantae</taxon>
        <taxon>Streptophyta</taxon>
        <taxon>Embryophyta</taxon>
        <taxon>Tracheophyta</taxon>
        <taxon>Spermatophyta</taxon>
        <taxon>Magnoliopsida</taxon>
        <taxon>eudicotyledons</taxon>
        <taxon>Gunneridae</taxon>
        <taxon>Pentapetalae</taxon>
        <taxon>rosids</taxon>
        <taxon>fabids</taxon>
        <taxon>Rosales</taxon>
        <taxon>Cannabaceae</taxon>
        <taxon>Trema</taxon>
    </lineage>
</organism>
<protein>
    <submittedName>
        <fullName evidence="2">Uncharacterized protein</fullName>
    </submittedName>
</protein>
<dbReference type="AlphaFoldDB" id="A0A2P5F6R7"/>
<dbReference type="InParanoid" id="A0A2P5F6R7"/>
<evidence type="ECO:0000313" key="2">
    <source>
        <dbReference type="EMBL" id="PON93488.1"/>
    </source>
</evidence>
<evidence type="ECO:0000256" key="1">
    <source>
        <dbReference type="SAM" id="Phobius"/>
    </source>
</evidence>
<keyword evidence="1" id="KW-0812">Transmembrane</keyword>
<accession>A0A2P5F6R7</accession>